<protein>
    <submittedName>
        <fullName evidence="2">Uncharacterized protein</fullName>
    </submittedName>
</protein>
<gene>
    <name evidence="2" type="ORF">K458DRAFT_312282</name>
</gene>
<evidence type="ECO:0000313" key="2">
    <source>
        <dbReference type="EMBL" id="KAF2680245.1"/>
    </source>
</evidence>
<organism evidence="2 3">
    <name type="scientific">Lentithecium fluviatile CBS 122367</name>
    <dbReference type="NCBI Taxonomy" id="1168545"/>
    <lineage>
        <taxon>Eukaryota</taxon>
        <taxon>Fungi</taxon>
        <taxon>Dikarya</taxon>
        <taxon>Ascomycota</taxon>
        <taxon>Pezizomycotina</taxon>
        <taxon>Dothideomycetes</taxon>
        <taxon>Pleosporomycetidae</taxon>
        <taxon>Pleosporales</taxon>
        <taxon>Massarineae</taxon>
        <taxon>Lentitheciaceae</taxon>
        <taxon>Lentithecium</taxon>
    </lineage>
</organism>
<feature type="compositionally biased region" description="Polar residues" evidence="1">
    <location>
        <begin position="36"/>
        <end position="47"/>
    </location>
</feature>
<feature type="region of interest" description="Disordered" evidence="1">
    <location>
        <begin position="1"/>
        <end position="70"/>
    </location>
</feature>
<dbReference type="AlphaFoldDB" id="A0A6G1IQ19"/>
<accession>A0A6G1IQ19</accession>
<dbReference type="EMBL" id="MU005598">
    <property type="protein sequence ID" value="KAF2680245.1"/>
    <property type="molecule type" value="Genomic_DNA"/>
</dbReference>
<evidence type="ECO:0000313" key="3">
    <source>
        <dbReference type="Proteomes" id="UP000799291"/>
    </source>
</evidence>
<name>A0A6G1IQ19_9PLEO</name>
<reference evidence="2" key="1">
    <citation type="journal article" date="2020" name="Stud. Mycol.">
        <title>101 Dothideomycetes genomes: a test case for predicting lifestyles and emergence of pathogens.</title>
        <authorList>
            <person name="Haridas S."/>
            <person name="Albert R."/>
            <person name="Binder M."/>
            <person name="Bloem J."/>
            <person name="Labutti K."/>
            <person name="Salamov A."/>
            <person name="Andreopoulos B."/>
            <person name="Baker S."/>
            <person name="Barry K."/>
            <person name="Bills G."/>
            <person name="Bluhm B."/>
            <person name="Cannon C."/>
            <person name="Castanera R."/>
            <person name="Culley D."/>
            <person name="Daum C."/>
            <person name="Ezra D."/>
            <person name="Gonzalez J."/>
            <person name="Henrissat B."/>
            <person name="Kuo A."/>
            <person name="Liang C."/>
            <person name="Lipzen A."/>
            <person name="Lutzoni F."/>
            <person name="Magnuson J."/>
            <person name="Mondo S."/>
            <person name="Nolan M."/>
            <person name="Ohm R."/>
            <person name="Pangilinan J."/>
            <person name="Park H.-J."/>
            <person name="Ramirez L."/>
            <person name="Alfaro M."/>
            <person name="Sun H."/>
            <person name="Tritt A."/>
            <person name="Yoshinaga Y."/>
            <person name="Zwiers L.-H."/>
            <person name="Turgeon B."/>
            <person name="Goodwin S."/>
            <person name="Spatafora J."/>
            <person name="Crous P."/>
            <person name="Grigoriev I."/>
        </authorList>
    </citation>
    <scope>NUCLEOTIDE SEQUENCE</scope>
    <source>
        <strain evidence="2">CBS 122367</strain>
    </source>
</reference>
<dbReference type="OrthoDB" id="4188844at2759"/>
<evidence type="ECO:0000256" key="1">
    <source>
        <dbReference type="SAM" id="MobiDB-lite"/>
    </source>
</evidence>
<keyword evidence="3" id="KW-1185">Reference proteome</keyword>
<dbReference type="Proteomes" id="UP000799291">
    <property type="component" value="Unassembled WGS sequence"/>
</dbReference>
<sequence>MDHRRPVRPPPAARRALFHATASRRHPNPLHAQNPLHPSNPASSNPNARPAMPIATEEPDPANDLVERDSAGNYKISAPITAMKMGVGGARTEADEELEQENQMIALYGKESQHWDQAAVLEEIQVALQSSCERKVQSLEQDRWMFEGEGKGKG</sequence>
<proteinExistence type="predicted"/>